<keyword evidence="4" id="KW-1185">Reference proteome</keyword>
<proteinExistence type="predicted"/>
<organism evidence="3 4">
    <name type="scientific">Novosphingobium kunmingense</name>
    <dbReference type="NCBI Taxonomy" id="1211806"/>
    <lineage>
        <taxon>Bacteria</taxon>
        <taxon>Pseudomonadati</taxon>
        <taxon>Pseudomonadota</taxon>
        <taxon>Alphaproteobacteria</taxon>
        <taxon>Sphingomonadales</taxon>
        <taxon>Sphingomonadaceae</taxon>
        <taxon>Novosphingobium</taxon>
    </lineage>
</organism>
<keyword evidence="1" id="KW-0175">Coiled coil</keyword>
<accession>A0A2N0I0V9</accession>
<evidence type="ECO:0000256" key="2">
    <source>
        <dbReference type="SAM" id="SignalP"/>
    </source>
</evidence>
<dbReference type="RefSeq" id="WP_100865350.1">
    <property type="nucleotide sequence ID" value="NZ_PHUF01000002.1"/>
</dbReference>
<dbReference type="OrthoDB" id="7478162at2"/>
<evidence type="ECO:0000256" key="1">
    <source>
        <dbReference type="SAM" id="Coils"/>
    </source>
</evidence>
<feature type="chain" id="PRO_5014722186" evidence="2">
    <location>
        <begin position="24"/>
        <end position="124"/>
    </location>
</feature>
<gene>
    <name evidence="3" type="ORF">B0I00_0015</name>
</gene>
<dbReference type="Proteomes" id="UP000232587">
    <property type="component" value="Unassembled WGS sequence"/>
</dbReference>
<feature type="coiled-coil region" evidence="1">
    <location>
        <begin position="83"/>
        <end position="110"/>
    </location>
</feature>
<dbReference type="AlphaFoldDB" id="A0A2N0I0V9"/>
<protein>
    <submittedName>
        <fullName evidence="3">Uncharacterized protein</fullName>
    </submittedName>
</protein>
<evidence type="ECO:0000313" key="4">
    <source>
        <dbReference type="Proteomes" id="UP000232587"/>
    </source>
</evidence>
<sequence length="124" mass="14501">MKFTKVLLGLTLGAIVMPSIALADDPNDPDMRDPRNRARDKAIIKKLNQDQLAYVRKRDAQYAEGWRAYREQNGNVRGRGVDESEYRDSMADYQRERARYERDRAAWRRAVQLCQSGHYQYCDG</sequence>
<keyword evidence="2" id="KW-0732">Signal</keyword>
<comment type="caution">
    <text evidence="3">The sequence shown here is derived from an EMBL/GenBank/DDBJ whole genome shotgun (WGS) entry which is preliminary data.</text>
</comment>
<reference evidence="3 4" key="1">
    <citation type="submission" date="2017-11" db="EMBL/GenBank/DDBJ databases">
        <title>Genomic Encyclopedia of Type Strains, Phase III (KMG-III): the genomes of soil and plant-associated and newly described type strains.</title>
        <authorList>
            <person name="Whitman W."/>
        </authorList>
    </citation>
    <scope>NUCLEOTIDE SEQUENCE [LARGE SCALE GENOMIC DNA]</scope>
    <source>
        <strain evidence="3 4">CGMCC 1.12274</strain>
    </source>
</reference>
<dbReference type="EMBL" id="PHUF01000002">
    <property type="protein sequence ID" value="PKB24837.1"/>
    <property type="molecule type" value="Genomic_DNA"/>
</dbReference>
<feature type="signal peptide" evidence="2">
    <location>
        <begin position="1"/>
        <end position="23"/>
    </location>
</feature>
<evidence type="ECO:0000313" key="3">
    <source>
        <dbReference type="EMBL" id="PKB24837.1"/>
    </source>
</evidence>
<name>A0A2N0I0V9_9SPHN</name>